<evidence type="ECO:0000313" key="2">
    <source>
        <dbReference type="Proteomes" id="UP001165064"/>
    </source>
</evidence>
<accession>A0ACB5SY30</accession>
<sequence>MNPPPPQQLHVSSLLSSNGHGLQLPRELPPSLPSLVQQRLDYTKRAKLLKKRGEQNFNNKEYVISMIQLVESIILFIIDFTLKDNASTMAAASHHDNSLPIKEKEWIGLIKFSRKIIDNFGNLERSKMRSNAGSGRRVPKNMNYCIGLLHYLNYFIIQLLIEKNQTKLQLILKTKNGNVKDNESEVDDDEGNGGSSNRGIDTAKLISVNRKLLQLNKTAKNYYRKADTLFKNHEMSARFPKMQNNGRVSIKDVKFDEFRLNEFNYYLPIVEGNFNLITMVNFSLHFLKIWIPDDLKYDWAI</sequence>
<comment type="caution">
    <text evidence="1">The sequence shown here is derived from an EMBL/GenBank/DDBJ whole genome shotgun (WGS) entry which is preliminary data.</text>
</comment>
<keyword evidence="2" id="KW-1185">Reference proteome</keyword>
<name>A0ACB5SY30_AMBMO</name>
<gene>
    <name evidence="1" type="ORF">Amon02_000258100</name>
</gene>
<dbReference type="EMBL" id="BSXS01001509">
    <property type="protein sequence ID" value="GME76390.1"/>
    <property type="molecule type" value="Genomic_DNA"/>
</dbReference>
<dbReference type="Proteomes" id="UP001165064">
    <property type="component" value="Unassembled WGS sequence"/>
</dbReference>
<protein>
    <submittedName>
        <fullName evidence="1">Unnamed protein product</fullName>
    </submittedName>
</protein>
<reference evidence="1" key="1">
    <citation type="submission" date="2023-04" db="EMBL/GenBank/DDBJ databases">
        <title>Ambrosiozyma monospora NBRC 10751.</title>
        <authorList>
            <person name="Ichikawa N."/>
            <person name="Sato H."/>
            <person name="Tonouchi N."/>
        </authorList>
    </citation>
    <scope>NUCLEOTIDE SEQUENCE</scope>
    <source>
        <strain evidence="1">NBRC 10751</strain>
    </source>
</reference>
<organism evidence="1 2">
    <name type="scientific">Ambrosiozyma monospora</name>
    <name type="common">Yeast</name>
    <name type="synonym">Endomycopsis monosporus</name>
    <dbReference type="NCBI Taxonomy" id="43982"/>
    <lineage>
        <taxon>Eukaryota</taxon>
        <taxon>Fungi</taxon>
        <taxon>Dikarya</taxon>
        <taxon>Ascomycota</taxon>
        <taxon>Saccharomycotina</taxon>
        <taxon>Pichiomycetes</taxon>
        <taxon>Pichiales</taxon>
        <taxon>Pichiaceae</taxon>
        <taxon>Ambrosiozyma</taxon>
    </lineage>
</organism>
<evidence type="ECO:0000313" key="1">
    <source>
        <dbReference type="EMBL" id="GME76390.1"/>
    </source>
</evidence>
<proteinExistence type="predicted"/>